<dbReference type="RefSeq" id="WP_311556361.1">
    <property type="nucleotide sequence ID" value="NZ_JAVREJ010000007.1"/>
</dbReference>
<dbReference type="SUPFAM" id="SSF51735">
    <property type="entry name" value="NAD(P)-binding Rossmann-fold domains"/>
    <property type="match status" value="1"/>
</dbReference>
<evidence type="ECO:0000256" key="1">
    <source>
        <dbReference type="ARBA" id="ARBA00007637"/>
    </source>
</evidence>
<dbReference type="InterPro" id="IPR036291">
    <property type="entry name" value="NAD(P)-bd_dom_sf"/>
</dbReference>
<evidence type="ECO:0000313" key="4">
    <source>
        <dbReference type="Proteomes" id="UP001183202"/>
    </source>
</evidence>
<protein>
    <submittedName>
        <fullName evidence="3">NAD-dependent epimerase/dehydratase family protein</fullName>
    </submittedName>
</protein>
<dbReference type="Gene3D" id="3.40.50.720">
    <property type="entry name" value="NAD(P)-binding Rossmann-like Domain"/>
    <property type="match status" value="1"/>
</dbReference>
<reference evidence="4" key="1">
    <citation type="submission" date="2023-07" db="EMBL/GenBank/DDBJ databases">
        <title>30 novel species of actinomycetes from the DSMZ collection.</title>
        <authorList>
            <person name="Nouioui I."/>
        </authorList>
    </citation>
    <scope>NUCLEOTIDE SEQUENCE [LARGE SCALE GENOMIC DNA]</scope>
    <source>
        <strain evidence="4">DSM 45834</strain>
    </source>
</reference>
<organism evidence="3 4">
    <name type="scientific">Pseudonocardia charpentierae</name>
    <dbReference type="NCBI Taxonomy" id="3075545"/>
    <lineage>
        <taxon>Bacteria</taxon>
        <taxon>Bacillati</taxon>
        <taxon>Actinomycetota</taxon>
        <taxon>Actinomycetes</taxon>
        <taxon>Pseudonocardiales</taxon>
        <taxon>Pseudonocardiaceae</taxon>
        <taxon>Pseudonocardia</taxon>
    </lineage>
</organism>
<sequence length="317" mass="32981">MAVDRAVVTGGAGFVGSSVVEALAGRGTSVLVVDDLSTGSAANLDRIAGDVELFKHDIRDGAPLRDAVAAFRPDLVFHLAARTDVRASMSDPQDDASVNVLGSINVFSAAAAAGVRRLVNTSTGGAIYSPAAPIPTPETAPVAPLSAYGLSKRVVEQYADWFRSSSGLDVVTLRYGNVYGPRQDPTGDAGVVAIFCERLLTGRRPVVFGDGTQTRDFVYVADVAAANLAAADAAVLPHRVYNVGTGTEVSIHELLRAAVKAAGADPGAVVAVPAPPRPGEVHRSCLDVRRAVAELGLGRPVPLVDGLRRTLDWIRSR</sequence>
<dbReference type="PRINTS" id="PR01713">
    <property type="entry name" value="NUCEPIMERASE"/>
</dbReference>
<dbReference type="Pfam" id="PF01370">
    <property type="entry name" value="Epimerase"/>
    <property type="match status" value="1"/>
</dbReference>
<comment type="caution">
    <text evidence="3">The sequence shown here is derived from an EMBL/GenBank/DDBJ whole genome shotgun (WGS) entry which is preliminary data.</text>
</comment>
<evidence type="ECO:0000259" key="2">
    <source>
        <dbReference type="Pfam" id="PF01370"/>
    </source>
</evidence>
<accession>A0ABU2N8Q1</accession>
<evidence type="ECO:0000313" key="3">
    <source>
        <dbReference type="EMBL" id="MDT0350327.1"/>
    </source>
</evidence>
<name>A0ABU2N8Q1_9PSEU</name>
<dbReference type="EMBL" id="JAVREJ010000007">
    <property type="protein sequence ID" value="MDT0350327.1"/>
    <property type="molecule type" value="Genomic_DNA"/>
</dbReference>
<comment type="similarity">
    <text evidence="1">Belongs to the NAD(P)-dependent epimerase/dehydratase family.</text>
</comment>
<dbReference type="PANTHER" id="PTHR43000">
    <property type="entry name" value="DTDP-D-GLUCOSE 4,6-DEHYDRATASE-RELATED"/>
    <property type="match status" value="1"/>
</dbReference>
<dbReference type="Gene3D" id="3.90.25.10">
    <property type="entry name" value="UDP-galactose 4-epimerase, domain 1"/>
    <property type="match status" value="1"/>
</dbReference>
<feature type="domain" description="NAD-dependent epimerase/dehydratase" evidence="2">
    <location>
        <begin position="7"/>
        <end position="244"/>
    </location>
</feature>
<gene>
    <name evidence="3" type="ORF">RM445_12415</name>
</gene>
<dbReference type="InterPro" id="IPR001509">
    <property type="entry name" value="Epimerase_deHydtase"/>
</dbReference>
<proteinExistence type="inferred from homology"/>
<keyword evidence="4" id="KW-1185">Reference proteome</keyword>
<dbReference type="Proteomes" id="UP001183202">
    <property type="component" value="Unassembled WGS sequence"/>
</dbReference>